<name>A0A8H8CR59_PSICU</name>
<organism evidence="2">
    <name type="scientific">Psilocybe cubensis</name>
    <name type="common">Psychedelic mushroom</name>
    <name type="synonym">Stropharia cubensis</name>
    <dbReference type="NCBI Taxonomy" id="181762"/>
    <lineage>
        <taxon>Eukaryota</taxon>
        <taxon>Fungi</taxon>
        <taxon>Dikarya</taxon>
        <taxon>Basidiomycota</taxon>
        <taxon>Agaricomycotina</taxon>
        <taxon>Agaricomycetes</taxon>
        <taxon>Agaricomycetidae</taxon>
        <taxon>Agaricales</taxon>
        <taxon>Agaricineae</taxon>
        <taxon>Strophariaceae</taxon>
        <taxon>Psilocybe</taxon>
    </lineage>
</organism>
<accession>A0A8H8CR59</accession>
<reference evidence="2" key="1">
    <citation type="submission" date="2021-02" db="EMBL/GenBank/DDBJ databases">
        <title>Psilocybe cubensis genome.</title>
        <authorList>
            <person name="Mckernan K.J."/>
            <person name="Crawford S."/>
            <person name="Trippe A."/>
            <person name="Kane L.T."/>
            <person name="Mclaughlin S."/>
        </authorList>
    </citation>
    <scope>NUCLEOTIDE SEQUENCE [LARGE SCALE GENOMIC DNA]</scope>
    <source>
        <strain evidence="2">MGC-MH-2018</strain>
    </source>
</reference>
<proteinExistence type="predicted"/>
<sequence>MASYHSFIKLDKLDGEDQGPMARSRLRWQKKLDPDLTREAASKDSSNPVLEIYYQVGSENQGSLWQENSESDLTRGGDFRRLQQSHWGSTTEA</sequence>
<gene>
    <name evidence="2" type="ORF">JR316_001423</name>
</gene>
<comment type="caution">
    <text evidence="2">The sequence shown here is derived from an EMBL/GenBank/DDBJ whole genome shotgun (WGS) entry which is preliminary data.</text>
</comment>
<protein>
    <submittedName>
        <fullName evidence="2">Uncharacterized protein</fullName>
    </submittedName>
</protein>
<feature type="region of interest" description="Disordered" evidence="1">
    <location>
        <begin position="61"/>
        <end position="93"/>
    </location>
</feature>
<dbReference type="AlphaFoldDB" id="A0A8H8CR59"/>
<feature type="compositionally biased region" description="Polar residues" evidence="1">
    <location>
        <begin position="82"/>
        <end position="93"/>
    </location>
</feature>
<feature type="compositionally biased region" description="Basic and acidic residues" evidence="1">
    <location>
        <begin position="72"/>
        <end position="81"/>
    </location>
</feature>
<evidence type="ECO:0000256" key="1">
    <source>
        <dbReference type="SAM" id="MobiDB-lite"/>
    </source>
</evidence>
<dbReference type="EMBL" id="JAFIQS010000001">
    <property type="protein sequence ID" value="KAG5174756.1"/>
    <property type="molecule type" value="Genomic_DNA"/>
</dbReference>
<evidence type="ECO:0000313" key="2">
    <source>
        <dbReference type="EMBL" id="KAG5174756.1"/>
    </source>
</evidence>